<keyword evidence="1" id="KW-0004">4Fe-4S</keyword>
<keyword evidence="6" id="KW-0540">Nuclease</keyword>
<dbReference type="GO" id="GO:0006284">
    <property type="term" value="P:base-excision repair"/>
    <property type="evidence" value="ECO:0007669"/>
    <property type="project" value="InterPro"/>
</dbReference>
<evidence type="ECO:0000259" key="5">
    <source>
        <dbReference type="SMART" id="SM00478"/>
    </source>
</evidence>
<dbReference type="Pfam" id="PF00730">
    <property type="entry name" value="HhH-GPD"/>
    <property type="match status" value="1"/>
</dbReference>
<feature type="domain" description="HhH-GPD" evidence="5">
    <location>
        <begin position="38"/>
        <end position="197"/>
    </location>
</feature>
<keyword evidence="6" id="KW-0255">Endonuclease</keyword>
<dbReference type="HOGENOM" id="CLU_012862_6_0_7"/>
<dbReference type="Gene3D" id="1.10.340.30">
    <property type="entry name" value="Hypothetical protein, domain 2"/>
    <property type="match status" value="1"/>
</dbReference>
<dbReference type="eggNOG" id="COG2231">
    <property type="taxonomic scope" value="Bacteria"/>
</dbReference>
<evidence type="ECO:0000256" key="3">
    <source>
        <dbReference type="ARBA" id="ARBA00023004"/>
    </source>
</evidence>
<dbReference type="CDD" id="cd00056">
    <property type="entry name" value="ENDO3c"/>
    <property type="match status" value="1"/>
</dbReference>
<dbReference type="PANTHER" id="PTHR10359">
    <property type="entry name" value="A/G-SPECIFIC ADENINE GLYCOSYLASE/ENDONUCLEASE III"/>
    <property type="match status" value="1"/>
</dbReference>
<dbReference type="InterPro" id="IPR023170">
    <property type="entry name" value="HhH_base_excis_C"/>
</dbReference>
<keyword evidence="6" id="KW-0378">Hydrolase</keyword>
<dbReference type="InterPro" id="IPR011257">
    <property type="entry name" value="DNA_glycosylase"/>
</dbReference>
<dbReference type="PANTHER" id="PTHR10359:SF19">
    <property type="entry name" value="DNA REPAIR GLYCOSYLASE MJ1434-RELATED"/>
    <property type="match status" value="1"/>
</dbReference>
<organism evidence="6">
    <name type="scientific">Desulfovibrio sp. U5L</name>
    <dbReference type="NCBI Taxonomy" id="596152"/>
    <lineage>
        <taxon>Bacteria</taxon>
        <taxon>Pseudomonadati</taxon>
        <taxon>Thermodesulfobacteriota</taxon>
        <taxon>Desulfovibrionia</taxon>
        <taxon>Desulfovibrionales</taxon>
        <taxon>Desulfovibrionaceae</taxon>
        <taxon>Desulfovibrio</taxon>
    </lineage>
</organism>
<keyword evidence="2" id="KW-0479">Metal-binding</keyword>
<dbReference type="GO" id="GO:0046872">
    <property type="term" value="F:metal ion binding"/>
    <property type="evidence" value="ECO:0007669"/>
    <property type="project" value="UniProtKB-KW"/>
</dbReference>
<dbReference type="InterPro" id="IPR003265">
    <property type="entry name" value="HhH-GPD_domain"/>
</dbReference>
<reference evidence="6" key="1">
    <citation type="submission" date="2011-11" db="EMBL/GenBank/DDBJ databases">
        <title>Improved High-Quality Draft sequence of Desulfovibrio sp. U5L.</title>
        <authorList>
            <consortium name="US DOE Joint Genome Institute"/>
            <person name="Lucas S."/>
            <person name="Han J."/>
            <person name="Lapidus A."/>
            <person name="Cheng J.-F."/>
            <person name="Goodwin L."/>
            <person name="Pitluck S."/>
            <person name="Peters L."/>
            <person name="Ovchinnikova G."/>
            <person name="Held B."/>
            <person name="Detter J.C."/>
            <person name="Han C."/>
            <person name="Tapia R."/>
            <person name="Land M."/>
            <person name="Hauser L."/>
            <person name="Kyrpides N."/>
            <person name="Ivanova N."/>
            <person name="Pagani I."/>
            <person name="Gabster J."/>
            <person name="Walker C."/>
            <person name="Stolyar S."/>
            <person name="Stahl D."/>
            <person name="Arkin A."/>
            <person name="Dehal P."/>
            <person name="Hazen T."/>
            <person name="Woyke T."/>
        </authorList>
    </citation>
    <scope>NUCLEOTIDE SEQUENCE [LARGE SCALE GENOMIC DNA]</scope>
    <source>
        <strain evidence="6">U5L</strain>
    </source>
</reference>
<name>I2PZN4_9BACT</name>
<proteinExistence type="predicted"/>
<dbReference type="SUPFAM" id="SSF48150">
    <property type="entry name" value="DNA-glycosylase"/>
    <property type="match status" value="1"/>
</dbReference>
<sequence length="216" mass="23551">MKRQPLFLAMHAAMLDALGPGRWWPDESPFGIAVGSILTQNVSWENVELAMANLKAGGEFTAEALLALPVAELARLIRPVRYFQVKAARLRNLLALIVQDLGGDLAALARMDLETARRTLLAVRGVGPETADKILLFALGLPSFVVDAYTVRICGRHALIAEEAGYDEVREMFMDALPEAPALFAEYHELLARVGNAWCKPKGPRCATCPLAAFLP</sequence>
<dbReference type="PIRSF" id="PIRSF001435">
    <property type="entry name" value="Nth"/>
    <property type="match status" value="1"/>
</dbReference>
<dbReference type="EMBL" id="JH600068">
    <property type="protein sequence ID" value="EIG52990.1"/>
    <property type="molecule type" value="Genomic_DNA"/>
</dbReference>
<keyword evidence="4" id="KW-0411">Iron-sulfur</keyword>
<evidence type="ECO:0000256" key="4">
    <source>
        <dbReference type="ARBA" id="ARBA00023014"/>
    </source>
</evidence>
<dbReference type="AlphaFoldDB" id="I2PZN4"/>
<dbReference type="OrthoDB" id="9802365at2"/>
<dbReference type="SMART" id="SM00478">
    <property type="entry name" value="ENDO3c"/>
    <property type="match status" value="1"/>
</dbReference>
<keyword evidence="3" id="KW-0408">Iron</keyword>
<gene>
    <name evidence="6" type="ORF">DesU5LDRAFT_1294</name>
</gene>
<dbReference type="STRING" id="596152.DesU5LDRAFT_1294"/>
<evidence type="ECO:0000313" key="6">
    <source>
        <dbReference type="EMBL" id="EIG52990.1"/>
    </source>
</evidence>
<accession>I2PZN4</accession>
<evidence type="ECO:0000256" key="2">
    <source>
        <dbReference type="ARBA" id="ARBA00022723"/>
    </source>
</evidence>
<dbReference type="Gene3D" id="1.10.1670.10">
    <property type="entry name" value="Helix-hairpin-Helix base-excision DNA repair enzymes (C-terminal)"/>
    <property type="match status" value="1"/>
</dbReference>
<dbReference type="GO" id="GO:0051539">
    <property type="term" value="F:4 iron, 4 sulfur cluster binding"/>
    <property type="evidence" value="ECO:0007669"/>
    <property type="project" value="UniProtKB-KW"/>
</dbReference>
<dbReference type="GO" id="GO:0004519">
    <property type="term" value="F:endonuclease activity"/>
    <property type="evidence" value="ECO:0007669"/>
    <property type="project" value="UniProtKB-KW"/>
</dbReference>
<protein>
    <submittedName>
        <fullName evidence="6">Putative endonuclease III-like protein</fullName>
    </submittedName>
</protein>
<evidence type="ECO:0000256" key="1">
    <source>
        <dbReference type="ARBA" id="ARBA00022485"/>
    </source>
</evidence>